<dbReference type="EMBL" id="BTGU01000002">
    <property type="protein sequence ID" value="GMN29676.1"/>
    <property type="molecule type" value="Genomic_DNA"/>
</dbReference>
<evidence type="ECO:0000313" key="2">
    <source>
        <dbReference type="Proteomes" id="UP001187192"/>
    </source>
</evidence>
<organism evidence="1 2">
    <name type="scientific">Ficus carica</name>
    <name type="common">Common fig</name>
    <dbReference type="NCBI Taxonomy" id="3494"/>
    <lineage>
        <taxon>Eukaryota</taxon>
        <taxon>Viridiplantae</taxon>
        <taxon>Streptophyta</taxon>
        <taxon>Embryophyta</taxon>
        <taxon>Tracheophyta</taxon>
        <taxon>Spermatophyta</taxon>
        <taxon>Magnoliopsida</taxon>
        <taxon>eudicotyledons</taxon>
        <taxon>Gunneridae</taxon>
        <taxon>Pentapetalae</taxon>
        <taxon>rosids</taxon>
        <taxon>fabids</taxon>
        <taxon>Rosales</taxon>
        <taxon>Moraceae</taxon>
        <taxon>Ficeae</taxon>
        <taxon>Ficus</taxon>
    </lineage>
</organism>
<reference evidence="1" key="1">
    <citation type="submission" date="2023-07" db="EMBL/GenBank/DDBJ databases">
        <title>draft genome sequence of fig (Ficus carica).</title>
        <authorList>
            <person name="Takahashi T."/>
            <person name="Nishimura K."/>
        </authorList>
    </citation>
    <scope>NUCLEOTIDE SEQUENCE</scope>
</reference>
<name>A0AA87ZUR7_FICCA</name>
<proteinExistence type="predicted"/>
<accession>A0AA87ZUR7</accession>
<gene>
    <name evidence="1" type="ORF">TIFTF001_002520</name>
</gene>
<sequence length="92" mass="10391">MAARHSLNSGKVAIARLMAIPICATTKSMALPHSLYFLSYRLRWNPELIHRRLEKPRISDDGGRQSPTATLLHLLNQIRASRKQSPHSLPEP</sequence>
<comment type="caution">
    <text evidence="1">The sequence shown here is derived from an EMBL/GenBank/DDBJ whole genome shotgun (WGS) entry which is preliminary data.</text>
</comment>
<dbReference type="Proteomes" id="UP001187192">
    <property type="component" value="Unassembled WGS sequence"/>
</dbReference>
<evidence type="ECO:0000313" key="1">
    <source>
        <dbReference type="EMBL" id="GMN29676.1"/>
    </source>
</evidence>
<protein>
    <submittedName>
        <fullName evidence="1">Uncharacterized protein</fullName>
    </submittedName>
</protein>
<dbReference type="AlphaFoldDB" id="A0AA87ZUR7"/>
<keyword evidence="2" id="KW-1185">Reference proteome</keyword>